<evidence type="ECO:0000256" key="1">
    <source>
        <dbReference type="ARBA" id="ARBA00004804"/>
    </source>
</evidence>
<dbReference type="EMBL" id="FLUO01000001">
    <property type="protein sequence ID" value="SBW08959.1"/>
    <property type="molecule type" value="Genomic_DNA"/>
</dbReference>
<proteinExistence type="inferred from homology"/>
<comment type="similarity">
    <text evidence="2 7 9">Belongs to the uroporphyrinogen decarboxylase family.</text>
</comment>
<feature type="site" description="Transition state stabilizer" evidence="7">
    <location>
        <position position="83"/>
    </location>
</feature>
<evidence type="ECO:0000256" key="7">
    <source>
        <dbReference type="HAMAP-Rule" id="MF_00218"/>
    </source>
</evidence>
<dbReference type="HAMAP" id="MF_00218">
    <property type="entry name" value="URO_D"/>
    <property type="match status" value="1"/>
</dbReference>
<dbReference type="InterPro" id="IPR000257">
    <property type="entry name" value="Uroporphyrinogen_deCOase"/>
</dbReference>
<feature type="domain" description="Uroporphyrinogen decarboxylase (URO-D)" evidence="10">
    <location>
        <begin position="28"/>
        <end position="37"/>
    </location>
</feature>
<dbReference type="InterPro" id="IPR006361">
    <property type="entry name" value="Uroporphyrinogen_deCO2ase_HemE"/>
</dbReference>
<feature type="binding site" evidence="7">
    <location>
        <position position="330"/>
    </location>
    <ligand>
        <name>substrate</name>
    </ligand>
</feature>
<dbReference type="Pfam" id="PF01208">
    <property type="entry name" value="URO-D"/>
    <property type="match status" value="1"/>
</dbReference>
<comment type="caution">
    <text evidence="7">Lacks conserved residue(s) required for the propagation of feature annotation.</text>
</comment>
<dbReference type="Gene3D" id="3.20.20.210">
    <property type="match status" value="1"/>
</dbReference>
<organism evidence="12">
    <name type="scientific">uncultured Alphaproteobacteria bacterium</name>
    <dbReference type="NCBI Taxonomy" id="91750"/>
    <lineage>
        <taxon>Bacteria</taxon>
        <taxon>Pseudomonadati</taxon>
        <taxon>Pseudomonadota</taxon>
        <taxon>Alphaproteobacteria</taxon>
        <taxon>environmental samples</taxon>
    </lineage>
</organism>
<dbReference type="SUPFAM" id="SSF51726">
    <property type="entry name" value="UROD/MetE-like"/>
    <property type="match status" value="1"/>
</dbReference>
<dbReference type="PROSITE" id="PS00907">
    <property type="entry name" value="UROD_2"/>
    <property type="match status" value="1"/>
</dbReference>
<comment type="function">
    <text evidence="7">Catalyzes the decarboxylation of four acetate groups of uroporphyrinogen-III to yield coproporphyrinogen-III.</text>
</comment>
<evidence type="ECO:0000256" key="3">
    <source>
        <dbReference type="ARBA" id="ARBA00012288"/>
    </source>
</evidence>
<dbReference type="GO" id="GO:0004853">
    <property type="term" value="F:uroporphyrinogen decarboxylase activity"/>
    <property type="evidence" value="ECO:0007669"/>
    <property type="project" value="UniProtKB-UniRule"/>
</dbReference>
<keyword evidence="7" id="KW-0963">Cytoplasm</keyword>
<sequence length="352" mass="38552">MPVTELHSPVATTRLSAAFRAPTGARPPIWLMRQAGRYLPEYRATRAEAGSFLDLCYNPRLAVEVALQPLRRFDLDAAILFSDILVIPDGLGQSLRFEEGVGPVLMRIEGGSDVARLSLERMRRHLAPVYETVTRLRGELPRDVSLIGFSGAPWTIATYMLEGRSSREFPLAKHWAYARPDDFRALVDLLVEAIVTHLSAQAEAGADVLQLFDTWAGVFDDRGFADWVESPIRRIVSRLKAAYPRVPIIVFARGAGARLAGFAARTGADGLGLDCTVPLAWAKTEVQPETTIQGNLDPAILRIGGSAMDRAIDDILAAWTGGRFIFNLGHGIPPDTPPQHVAALVRRVRGET</sequence>
<accession>A0A212KB46</accession>
<feature type="binding site" evidence="7">
    <location>
        <position position="159"/>
    </location>
    <ligand>
        <name>substrate</name>
    </ligand>
</feature>
<feature type="binding site" evidence="7">
    <location>
        <position position="83"/>
    </location>
    <ligand>
        <name>substrate</name>
    </ligand>
</feature>
<comment type="catalytic activity">
    <reaction evidence="7 8">
        <text>uroporphyrinogen III + 4 H(+) = coproporphyrinogen III + 4 CO2</text>
        <dbReference type="Rhea" id="RHEA:19865"/>
        <dbReference type="ChEBI" id="CHEBI:15378"/>
        <dbReference type="ChEBI" id="CHEBI:16526"/>
        <dbReference type="ChEBI" id="CHEBI:57308"/>
        <dbReference type="ChEBI" id="CHEBI:57309"/>
        <dbReference type="EC" id="4.1.1.37"/>
    </reaction>
</comment>
<feature type="binding site" evidence="7">
    <location>
        <position position="214"/>
    </location>
    <ligand>
        <name>substrate</name>
    </ligand>
</feature>
<evidence type="ECO:0000256" key="8">
    <source>
        <dbReference type="RuleBase" id="RU000554"/>
    </source>
</evidence>
<evidence type="ECO:0000256" key="9">
    <source>
        <dbReference type="RuleBase" id="RU004169"/>
    </source>
</evidence>
<dbReference type="EC" id="4.1.1.37" evidence="3 7"/>
<reference evidence="12" key="1">
    <citation type="submission" date="2016-04" db="EMBL/GenBank/DDBJ databases">
        <authorList>
            <person name="Evans L.H."/>
            <person name="Alamgir A."/>
            <person name="Owens N."/>
            <person name="Weber N.D."/>
            <person name="Virtaneva K."/>
            <person name="Barbian K."/>
            <person name="Babar A."/>
            <person name="Rosenke K."/>
        </authorList>
    </citation>
    <scope>NUCLEOTIDE SEQUENCE</scope>
    <source>
        <strain evidence="12">86</strain>
    </source>
</reference>
<dbReference type="GO" id="GO:0019353">
    <property type="term" value="P:protoporphyrinogen IX biosynthetic process from glutamate"/>
    <property type="evidence" value="ECO:0007669"/>
    <property type="project" value="TreeGrafter"/>
</dbReference>
<evidence type="ECO:0000259" key="11">
    <source>
        <dbReference type="PROSITE" id="PS00907"/>
    </source>
</evidence>
<dbReference type="GO" id="GO:0005829">
    <property type="term" value="C:cytosol"/>
    <property type="evidence" value="ECO:0007669"/>
    <property type="project" value="TreeGrafter"/>
</dbReference>
<evidence type="ECO:0000256" key="6">
    <source>
        <dbReference type="ARBA" id="ARBA00023244"/>
    </source>
</evidence>
<evidence type="ECO:0000259" key="10">
    <source>
        <dbReference type="PROSITE" id="PS00906"/>
    </source>
</evidence>
<dbReference type="PROSITE" id="PS00906">
    <property type="entry name" value="UROD_1"/>
    <property type="match status" value="1"/>
</dbReference>
<name>A0A212KB46_9PROT</name>
<evidence type="ECO:0000256" key="4">
    <source>
        <dbReference type="ARBA" id="ARBA00022793"/>
    </source>
</evidence>
<dbReference type="NCBIfam" id="TIGR01464">
    <property type="entry name" value="hemE"/>
    <property type="match status" value="1"/>
</dbReference>
<dbReference type="PANTHER" id="PTHR21091:SF169">
    <property type="entry name" value="UROPORPHYRINOGEN DECARBOXYLASE"/>
    <property type="match status" value="1"/>
</dbReference>
<keyword evidence="4 7" id="KW-0210">Decarboxylase</keyword>
<keyword evidence="5 7" id="KW-0456">Lyase</keyword>
<evidence type="ECO:0000256" key="2">
    <source>
        <dbReference type="ARBA" id="ARBA00009935"/>
    </source>
</evidence>
<keyword evidence="6 7" id="KW-0627">Porphyrin biosynthesis</keyword>
<protein>
    <recommendedName>
        <fullName evidence="3 7">Uroporphyrinogen decarboxylase</fullName>
        <shortName evidence="7">UPD</shortName>
        <shortName evidence="7">URO-D</shortName>
        <ecNumber evidence="3 7">4.1.1.37</ecNumber>
    </recommendedName>
</protein>
<evidence type="ECO:0000313" key="12">
    <source>
        <dbReference type="EMBL" id="SBW08959.1"/>
    </source>
</evidence>
<dbReference type="AlphaFoldDB" id="A0A212KB46"/>
<feature type="binding site" evidence="7">
    <location>
        <begin position="33"/>
        <end position="37"/>
    </location>
    <ligand>
        <name>substrate</name>
    </ligand>
</feature>
<dbReference type="CDD" id="cd00717">
    <property type="entry name" value="URO-D"/>
    <property type="match status" value="1"/>
</dbReference>
<dbReference type="UniPathway" id="UPA00251">
    <property type="reaction ID" value="UER00321"/>
</dbReference>
<comment type="subunit">
    <text evidence="7">Homodimer.</text>
</comment>
<comment type="subcellular location">
    <subcellularLocation>
        <location evidence="7">Cytoplasm</location>
    </subcellularLocation>
</comment>
<dbReference type="PANTHER" id="PTHR21091">
    <property type="entry name" value="METHYLTETRAHYDROFOLATE:HOMOCYSTEINE METHYLTRANSFERASE RELATED"/>
    <property type="match status" value="1"/>
</dbReference>
<feature type="domain" description="Uroporphyrinogen decarboxylase (URO-D)" evidence="11">
    <location>
        <begin position="147"/>
        <end position="163"/>
    </location>
</feature>
<evidence type="ECO:0000256" key="5">
    <source>
        <dbReference type="ARBA" id="ARBA00023239"/>
    </source>
</evidence>
<comment type="pathway">
    <text evidence="1 7 8">Porphyrin-containing compound metabolism; protoporphyrin-IX biosynthesis; coproporphyrinogen-III from 5-aminolevulinate: step 4/4.</text>
</comment>
<gene>
    <name evidence="7 12" type="primary">hemE</name>
    <name evidence="12" type="ORF">KL86APRO_12488</name>
</gene>
<dbReference type="InterPro" id="IPR038071">
    <property type="entry name" value="UROD/MetE-like_sf"/>
</dbReference>